<protein>
    <submittedName>
        <fullName evidence="1">Uncharacterized protein</fullName>
    </submittedName>
</protein>
<gene>
    <name evidence="1" type="ORF">DLD82_07655</name>
</gene>
<dbReference type="EMBL" id="QGMZ01000015">
    <property type="protein sequence ID" value="PWR74766.1"/>
    <property type="molecule type" value="Genomic_DNA"/>
</dbReference>
<proteinExistence type="predicted"/>
<dbReference type="AlphaFoldDB" id="A0A2V2NAW1"/>
<organism evidence="1 2">
    <name type="scientific">Methanospirillum stamsii</name>
    <dbReference type="NCBI Taxonomy" id="1277351"/>
    <lineage>
        <taxon>Archaea</taxon>
        <taxon>Methanobacteriati</taxon>
        <taxon>Methanobacteriota</taxon>
        <taxon>Stenosarchaea group</taxon>
        <taxon>Methanomicrobia</taxon>
        <taxon>Methanomicrobiales</taxon>
        <taxon>Methanospirillaceae</taxon>
        <taxon>Methanospirillum</taxon>
    </lineage>
</organism>
<evidence type="ECO:0000313" key="2">
    <source>
        <dbReference type="Proteomes" id="UP000245934"/>
    </source>
</evidence>
<comment type="caution">
    <text evidence="1">The sequence shown here is derived from an EMBL/GenBank/DDBJ whole genome shotgun (WGS) entry which is preliminary data.</text>
</comment>
<dbReference type="RefSeq" id="WP_109940528.1">
    <property type="nucleotide sequence ID" value="NZ_CP176366.1"/>
</dbReference>
<dbReference type="OrthoDB" id="111148at2157"/>
<keyword evidence="2" id="KW-1185">Reference proteome</keyword>
<sequence>MNLLIVSRPGIRIFYELRRSETAWHALKFYRPIEIPIGIYITLSSLSAALSLASDLKYFIRKFGADHLFEIKPGIFCTASVAKSRYLTRDDLPVPWPWRIFIHTDCEGSLSRFNELPKEGLPLPGGKTKGDYLITALCSEEEYSVLQYNP</sequence>
<dbReference type="Proteomes" id="UP000245934">
    <property type="component" value="Unassembled WGS sequence"/>
</dbReference>
<accession>A0A2V2NAW1</accession>
<name>A0A2V2NAW1_9EURY</name>
<dbReference type="GeneID" id="97610629"/>
<reference evidence="1 2" key="1">
    <citation type="submission" date="2018-05" db="EMBL/GenBank/DDBJ databases">
        <title>Draft genome of Methanospirillum stamsii Pt1.</title>
        <authorList>
            <person name="Dueholm M.S."/>
            <person name="Nielsen P.H."/>
            <person name="Bakmann L.F."/>
            <person name="Otzen D.E."/>
        </authorList>
    </citation>
    <scope>NUCLEOTIDE SEQUENCE [LARGE SCALE GENOMIC DNA]</scope>
    <source>
        <strain evidence="1 2">Pt1</strain>
    </source>
</reference>
<evidence type="ECO:0000313" key="1">
    <source>
        <dbReference type="EMBL" id="PWR74766.1"/>
    </source>
</evidence>